<reference evidence="1 2" key="1">
    <citation type="submission" date="2016-12" db="EMBL/GenBank/DDBJ databases">
        <title>Diversity of luminous bacteria.</title>
        <authorList>
            <person name="Yoshizawa S."/>
            <person name="Kogure K."/>
        </authorList>
    </citation>
    <scope>NUCLEOTIDE SEQUENCE [LARGE SCALE GENOMIC DNA]</scope>
    <source>
        <strain evidence="1 2">LC2-408</strain>
    </source>
</reference>
<evidence type="ECO:0000313" key="1">
    <source>
        <dbReference type="EMBL" id="PQJ59948.1"/>
    </source>
</evidence>
<keyword evidence="2" id="KW-1185">Reference proteome</keyword>
<gene>
    <name evidence="1" type="ORF">BTO10_11170</name>
</gene>
<sequence>MNKWIVVSAFCSTLSYASTELVNQDLLSHHFNAPEPPSLKKQHSVCNSLVCNSISEPQLVSSAGDFPERESNPTIDTITSAIYFVGEMGVAENLSTPEYEKFFEN</sequence>
<comment type="caution">
    <text evidence="1">The sequence shown here is derived from an EMBL/GenBank/DDBJ whole genome shotgun (WGS) entry which is preliminary data.</text>
</comment>
<evidence type="ECO:0000313" key="2">
    <source>
        <dbReference type="Proteomes" id="UP000238707"/>
    </source>
</evidence>
<name>A0A2S7VCZ4_9VIBR</name>
<proteinExistence type="predicted"/>
<organism evidence="1 2">
    <name type="scientific">Vibrio chagasii</name>
    <dbReference type="NCBI Taxonomy" id="170679"/>
    <lineage>
        <taxon>Bacteria</taxon>
        <taxon>Pseudomonadati</taxon>
        <taxon>Pseudomonadota</taxon>
        <taxon>Gammaproteobacteria</taxon>
        <taxon>Vibrionales</taxon>
        <taxon>Vibrionaceae</taxon>
        <taxon>Vibrio</taxon>
    </lineage>
</organism>
<dbReference type="RefSeq" id="WP_105024570.1">
    <property type="nucleotide sequence ID" value="NZ_MSCI01000002.1"/>
</dbReference>
<dbReference type="EMBL" id="MSCI01000002">
    <property type="protein sequence ID" value="PQJ59948.1"/>
    <property type="molecule type" value="Genomic_DNA"/>
</dbReference>
<protein>
    <submittedName>
        <fullName evidence="1">Uncharacterized protein</fullName>
    </submittedName>
</protein>
<accession>A0A2S7VCZ4</accession>
<dbReference type="Proteomes" id="UP000238707">
    <property type="component" value="Unassembled WGS sequence"/>
</dbReference>
<dbReference type="AlphaFoldDB" id="A0A2S7VCZ4"/>